<gene>
    <name evidence="2" type="ORF">MSAN_01924600</name>
</gene>
<accession>A0A8H6XQ51</accession>
<organism evidence="2 3">
    <name type="scientific">Mycena sanguinolenta</name>
    <dbReference type="NCBI Taxonomy" id="230812"/>
    <lineage>
        <taxon>Eukaryota</taxon>
        <taxon>Fungi</taxon>
        <taxon>Dikarya</taxon>
        <taxon>Basidiomycota</taxon>
        <taxon>Agaricomycotina</taxon>
        <taxon>Agaricomycetes</taxon>
        <taxon>Agaricomycetidae</taxon>
        <taxon>Agaricales</taxon>
        <taxon>Marasmiineae</taxon>
        <taxon>Mycenaceae</taxon>
        <taxon>Mycena</taxon>
    </lineage>
</organism>
<dbReference type="Proteomes" id="UP000623467">
    <property type="component" value="Unassembled WGS sequence"/>
</dbReference>
<evidence type="ECO:0000313" key="3">
    <source>
        <dbReference type="Proteomes" id="UP000623467"/>
    </source>
</evidence>
<sequence length="173" mass="19289">MSPTFIDPRLFPTSPTIISPDAQTVPPPPPIPYPERLYYGWILDLSFFGLSPTPLSFSDDSGSIPKRPTTLMEASSTFSFVPTPTASAFAYMAEVSESLGAVKSVLDDADKIPSVDNLQKLEAVLDLRTKPHWFPIRYRTTEEAEALHKKMMDALPDIYFPFGRQYLVSKRSG</sequence>
<keyword evidence="3" id="KW-1185">Reference proteome</keyword>
<evidence type="ECO:0000313" key="2">
    <source>
        <dbReference type="EMBL" id="KAF7344434.1"/>
    </source>
</evidence>
<dbReference type="EMBL" id="JACAZH010000021">
    <property type="protein sequence ID" value="KAF7344434.1"/>
    <property type="molecule type" value="Genomic_DNA"/>
</dbReference>
<comment type="caution">
    <text evidence="2">The sequence shown here is derived from an EMBL/GenBank/DDBJ whole genome shotgun (WGS) entry which is preliminary data.</text>
</comment>
<feature type="region of interest" description="Disordered" evidence="1">
    <location>
        <begin position="1"/>
        <end position="26"/>
    </location>
</feature>
<name>A0A8H6XQ51_9AGAR</name>
<proteinExistence type="predicted"/>
<dbReference type="AlphaFoldDB" id="A0A8H6XQ51"/>
<protein>
    <submittedName>
        <fullName evidence="2">Uncharacterized protein</fullName>
    </submittedName>
</protein>
<reference evidence="2" key="1">
    <citation type="submission" date="2020-05" db="EMBL/GenBank/DDBJ databases">
        <title>Mycena genomes resolve the evolution of fungal bioluminescence.</title>
        <authorList>
            <person name="Tsai I.J."/>
        </authorList>
    </citation>
    <scope>NUCLEOTIDE SEQUENCE</scope>
    <source>
        <strain evidence="2">160909Yilan</strain>
    </source>
</reference>
<evidence type="ECO:0000256" key="1">
    <source>
        <dbReference type="SAM" id="MobiDB-lite"/>
    </source>
</evidence>